<dbReference type="EMBL" id="KZ305044">
    <property type="protein sequence ID" value="PIA38570.1"/>
    <property type="molecule type" value="Genomic_DNA"/>
</dbReference>
<dbReference type="PANTHER" id="PTHR31744">
    <property type="entry name" value="PROTEIN CUP-SHAPED COTYLEDON 2-RELATED"/>
    <property type="match status" value="1"/>
</dbReference>
<dbReference type="Pfam" id="PF02365">
    <property type="entry name" value="NAM"/>
    <property type="match status" value="1"/>
</dbReference>
<dbReference type="InterPro" id="IPR036093">
    <property type="entry name" value="NAC_dom_sf"/>
</dbReference>
<sequence>MERQQPSSNIQLPPGFRFHPSDEELIVFYLRNKATSCPIPASIVAEVDLYKYNPWELPDKASFGDEEWYFFSPRDRKYPNGARPNRAAASGYWKATGTDKPILTAKGSQSIGVKKALVFYKGRPPKGVKTNWIMHEYRLLDNMIKPSKSRSSMRLDDWVLCRVRQKDNLPRTTWEDQNISYSQPPNYYYPKLDEPPQKSADPTFDIIANYRNNGCPMLAYILSSNPDAPCIDTNSTLSFQGGNGDNNCTSKYEEVSDMGSSLITDSSINSFFNPLKRKPKESQPENKMIHEKYANPLPSSKTVAKKSTDNLRFCDQYLPPDNIFSPNTSNLNIKFQELNTTKELYDDLNKYSFQYQH</sequence>
<evidence type="ECO:0000259" key="6">
    <source>
        <dbReference type="PROSITE" id="PS51005"/>
    </source>
</evidence>
<feature type="domain" description="NAC" evidence="6">
    <location>
        <begin position="12"/>
        <end position="166"/>
    </location>
</feature>
<evidence type="ECO:0000256" key="1">
    <source>
        <dbReference type="ARBA" id="ARBA00004123"/>
    </source>
</evidence>
<accession>A0A2G5D4X6</accession>
<dbReference type="GO" id="GO:0003677">
    <property type="term" value="F:DNA binding"/>
    <property type="evidence" value="ECO:0007669"/>
    <property type="project" value="UniProtKB-KW"/>
</dbReference>
<gene>
    <name evidence="7" type="ORF">AQUCO_02700052v1</name>
</gene>
<keyword evidence="5" id="KW-0539">Nucleus</keyword>
<dbReference type="SUPFAM" id="SSF101941">
    <property type="entry name" value="NAC domain"/>
    <property type="match status" value="1"/>
</dbReference>
<dbReference type="PANTHER" id="PTHR31744:SF233">
    <property type="entry name" value="NAC DOMAIN-CONTAINING PROTEIN 72-LIKE"/>
    <property type="match status" value="1"/>
</dbReference>
<dbReference type="GO" id="GO:0005634">
    <property type="term" value="C:nucleus"/>
    <property type="evidence" value="ECO:0007669"/>
    <property type="project" value="UniProtKB-SubCell"/>
</dbReference>
<reference evidence="7 8" key="1">
    <citation type="submission" date="2017-09" db="EMBL/GenBank/DDBJ databases">
        <title>WGS assembly of Aquilegia coerulea Goldsmith.</title>
        <authorList>
            <person name="Hodges S."/>
            <person name="Kramer E."/>
            <person name="Nordborg M."/>
            <person name="Tomkins J."/>
            <person name="Borevitz J."/>
            <person name="Derieg N."/>
            <person name="Yan J."/>
            <person name="Mihaltcheva S."/>
            <person name="Hayes R.D."/>
            <person name="Rokhsar D."/>
        </authorList>
    </citation>
    <scope>NUCLEOTIDE SEQUENCE [LARGE SCALE GENOMIC DNA]</scope>
    <source>
        <strain evidence="8">cv. Goldsmith</strain>
    </source>
</reference>
<dbReference type="GO" id="GO:0006355">
    <property type="term" value="P:regulation of DNA-templated transcription"/>
    <property type="evidence" value="ECO:0007669"/>
    <property type="project" value="InterPro"/>
</dbReference>
<dbReference type="InterPro" id="IPR003441">
    <property type="entry name" value="NAC-dom"/>
</dbReference>
<dbReference type="GO" id="GO:0009791">
    <property type="term" value="P:post-embryonic development"/>
    <property type="evidence" value="ECO:0007669"/>
    <property type="project" value="UniProtKB-ARBA"/>
</dbReference>
<dbReference type="PROSITE" id="PS51005">
    <property type="entry name" value="NAC"/>
    <property type="match status" value="1"/>
</dbReference>
<dbReference type="Proteomes" id="UP000230069">
    <property type="component" value="Unassembled WGS sequence"/>
</dbReference>
<evidence type="ECO:0000313" key="7">
    <source>
        <dbReference type="EMBL" id="PIA38570.1"/>
    </source>
</evidence>
<keyword evidence="2" id="KW-0805">Transcription regulation</keyword>
<keyword evidence="8" id="KW-1185">Reference proteome</keyword>
<keyword evidence="3" id="KW-0238">DNA-binding</keyword>
<organism evidence="7 8">
    <name type="scientific">Aquilegia coerulea</name>
    <name type="common">Rocky mountain columbine</name>
    <dbReference type="NCBI Taxonomy" id="218851"/>
    <lineage>
        <taxon>Eukaryota</taxon>
        <taxon>Viridiplantae</taxon>
        <taxon>Streptophyta</taxon>
        <taxon>Embryophyta</taxon>
        <taxon>Tracheophyta</taxon>
        <taxon>Spermatophyta</taxon>
        <taxon>Magnoliopsida</taxon>
        <taxon>Ranunculales</taxon>
        <taxon>Ranunculaceae</taxon>
        <taxon>Thalictroideae</taxon>
        <taxon>Aquilegia</taxon>
    </lineage>
</organism>
<protein>
    <recommendedName>
        <fullName evidence="6">NAC domain-containing protein</fullName>
    </recommendedName>
</protein>
<keyword evidence="4" id="KW-0804">Transcription</keyword>
<dbReference type="AlphaFoldDB" id="A0A2G5D4X6"/>
<dbReference type="Gene3D" id="2.170.150.80">
    <property type="entry name" value="NAC domain"/>
    <property type="match status" value="1"/>
</dbReference>
<proteinExistence type="predicted"/>
<comment type="subcellular location">
    <subcellularLocation>
        <location evidence="1">Nucleus</location>
    </subcellularLocation>
</comment>
<dbReference type="FunFam" id="2.170.150.80:FF:000005">
    <property type="entry name" value="NAC transcription factor 56"/>
    <property type="match status" value="1"/>
</dbReference>
<dbReference type="GO" id="GO:0048608">
    <property type="term" value="P:reproductive structure development"/>
    <property type="evidence" value="ECO:0007669"/>
    <property type="project" value="UniProtKB-ARBA"/>
</dbReference>
<evidence type="ECO:0000256" key="4">
    <source>
        <dbReference type="ARBA" id="ARBA00023163"/>
    </source>
</evidence>
<evidence type="ECO:0000256" key="3">
    <source>
        <dbReference type="ARBA" id="ARBA00023125"/>
    </source>
</evidence>
<dbReference type="OrthoDB" id="1921961at2759"/>
<dbReference type="STRING" id="218851.A0A2G5D4X6"/>
<evidence type="ECO:0000313" key="8">
    <source>
        <dbReference type="Proteomes" id="UP000230069"/>
    </source>
</evidence>
<dbReference type="InParanoid" id="A0A2G5D4X6"/>
<evidence type="ECO:0000256" key="2">
    <source>
        <dbReference type="ARBA" id="ARBA00023015"/>
    </source>
</evidence>
<name>A0A2G5D4X6_AQUCA</name>
<evidence type="ECO:0000256" key="5">
    <source>
        <dbReference type="ARBA" id="ARBA00023242"/>
    </source>
</evidence>